<keyword evidence="8" id="KW-1185">Reference proteome</keyword>
<dbReference type="FunCoup" id="A3GHZ8">
    <property type="interactions" value="65"/>
</dbReference>
<dbReference type="AlphaFoldDB" id="A3GHZ8"/>
<evidence type="ECO:0000256" key="6">
    <source>
        <dbReference type="SAM" id="Phobius"/>
    </source>
</evidence>
<evidence type="ECO:0000256" key="1">
    <source>
        <dbReference type="ARBA" id="ARBA00004477"/>
    </source>
</evidence>
<name>A3GHZ8_PICST</name>
<dbReference type="GO" id="GO:0007035">
    <property type="term" value="P:vacuolar acidification"/>
    <property type="evidence" value="ECO:0007669"/>
    <property type="project" value="EnsemblFungi"/>
</dbReference>
<dbReference type="GO" id="GO:1990871">
    <property type="term" value="C:Vma12-Vma22 assembly complex"/>
    <property type="evidence" value="ECO:0007669"/>
    <property type="project" value="EnsemblFungi"/>
</dbReference>
<protein>
    <submittedName>
        <fullName evidence="7">Vacuolar H+-ATPase assembly protein</fullName>
    </submittedName>
</protein>
<keyword evidence="2 6" id="KW-0812">Transmembrane</keyword>
<evidence type="ECO:0000256" key="5">
    <source>
        <dbReference type="ARBA" id="ARBA00023136"/>
    </source>
</evidence>
<accession>A3GHZ8</accession>
<dbReference type="OrthoDB" id="19981at2759"/>
<evidence type="ECO:0000256" key="4">
    <source>
        <dbReference type="ARBA" id="ARBA00022989"/>
    </source>
</evidence>
<dbReference type="GeneID" id="4851897"/>
<evidence type="ECO:0000256" key="3">
    <source>
        <dbReference type="ARBA" id="ARBA00022824"/>
    </source>
</evidence>
<keyword evidence="4 6" id="KW-1133">Transmembrane helix</keyword>
<comment type="subcellular location">
    <subcellularLocation>
        <location evidence="1">Endoplasmic reticulum membrane</location>
        <topology evidence="1">Multi-pass membrane protein</topology>
    </subcellularLocation>
</comment>
<evidence type="ECO:0000313" key="7">
    <source>
        <dbReference type="EMBL" id="EAZ63142.2"/>
    </source>
</evidence>
<dbReference type="HOGENOM" id="CLU_091774_0_0_1"/>
<dbReference type="InterPro" id="IPR021013">
    <property type="entry name" value="ATPase_Vma12"/>
</dbReference>
<comment type="caution">
    <text evidence="7">The sequence shown here is derived from an EMBL/GenBank/DDBJ whole genome shotgun (WGS) entry which is preliminary data.</text>
</comment>
<keyword evidence="3" id="KW-0256">Endoplasmic reticulum</keyword>
<dbReference type="RefSeq" id="XP_001387165.2">
    <property type="nucleotide sequence ID" value="XM_001387128.1"/>
</dbReference>
<feature type="transmembrane region" description="Helical" evidence="6">
    <location>
        <begin position="129"/>
        <end position="149"/>
    </location>
</feature>
<gene>
    <name evidence="7" type="primary">VPH2</name>
    <name evidence="7" type="ORF">PICST_52981</name>
</gene>
<dbReference type="OMA" id="WYWTGSS"/>
<evidence type="ECO:0000256" key="2">
    <source>
        <dbReference type="ARBA" id="ARBA00022692"/>
    </source>
</evidence>
<dbReference type="Pfam" id="PF11712">
    <property type="entry name" value="Vma12"/>
    <property type="match status" value="1"/>
</dbReference>
<organism evidence="7 8">
    <name type="scientific">Scheffersomyces stipitis (strain ATCC 58785 / CBS 6054 / NBRC 10063 / NRRL Y-11545)</name>
    <name type="common">Yeast</name>
    <name type="synonym">Pichia stipitis</name>
    <dbReference type="NCBI Taxonomy" id="322104"/>
    <lineage>
        <taxon>Eukaryota</taxon>
        <taxon>Fungi</taxon>
        <taxon>Dikarya</taxon>
        <taxon>Ascomycota</taxon>
        <taxon>Saccharomycotina</taxon>
        <taxon>Pichiomycetes</taxon>
        <taxon>Debaryomycetaceae</taxon>
        <taxon>Scheffersomyces</taxon>
    </lineage>
</organism>
<proteinExistence type="predicted"/>
<keyword evidence="5 6" id="KW-0472">Membrane</keyword>
<dbReference type="eggNOG" id="ENOG502RZXR">
    <property type="taxonomic scope" value="Eukaryota"/>
</dbReference>
<dbReference type="GO" id="GO:0070072">
    <property type="term" value="P:vacuolar proton-transporting V-type ATPase complex assembly"/>
    <property type="evidence" value="ECO:0007669"/>
    <property type="project" value="EnsemblFungi"/>
</dbReference>
<dbReference type="KEGG" id="pic:PICST_52981"/>
<dbReference type="PANTHER" id="PTHR31394:SF1">
    <property type="entry name" value="TRANSMEMBRANE PROTEIN 199"/>
    <property type="match status" value="1"/>
</dbReference>
<dbReference type="Proteomes" id="UP000002258">
    <property type="component" value="Chromosome 1"/>
</dbReference>
<dbReference type="EMBL" id="AAVQ01000002">
    <property type="protein sequence ID" value="EAZ63142.2"/>
    <property type="molecule type" value="Genomic_DNA"/>
</dbReference>
<dbReference type="PANTHER" id="PTHR31394">
    <property type="entry name" value="TRANSMEMBRANE PROTEIN 199"/>
    <property type="match status" value="1"/>
</dbReference>
<dbReference type="GO" id="GO:0005789">
    <property type="term" value="C:endoplasmic reticulum membrane"/>
    <property type="evidence" value="ECO:0007669"/>
    <property type="project" value="UniProtKB-SubCell"/>
</dbReference>
<feature type="transmembrane region" description="Helical" evidence="6">
    <location>
        <begin position="161"/>
        <end position="183"/>
    </location>
</feature>
<dbReference type="InParanoid" id="A3GHZ8"/>
<evidence type="ECO:0000313" key="8">
    <source>
        <dbReference type="Proteomes" id="UP000002258"/>
    </source>
</evidence>
<reference evidence="7 8" key="1">
    <citation type="journal article" date="2007" name="Nat. Biotechnol.">
        <title>Genome sequence of the lignocellulose-bioconverting and xylose-fermenting yeast Pichia stipitis.</title>
        <authorList>
            <person name="Jeffries T.W."/>
            <person name="Grigoriev I.V."/>
            <person name="Grimwood J."/>
            <person name="Laplaza J.M."/>
            <person name="Aerts A."/>
            <person name="Salamov A."/>
            <person name="Schmutz J."/>
            <person name="Lindquist E."/>
            <person name="Dehal P."/>
            <person name="Shapiro H."/>
            <person name="Jin Y.S."/>
            <person name="Passoth V."/>
            <person name="Richardson P.M."/>
        </authorList>
    </citation>
    <scope>NUCLEOTIDE SEQUENCE [LARGE SCALE GENOMIC DNA]</scope>
    <source>
        <strain evidence="8">ATCC 58785 / CBS 6054 / NBRC 10063 / NRRL Y-11545</strain>
    </source>
</reference>
<sequence length="216" mass="24817">MTRYTLTPKLEQLIAASSLSKEIKESVLSKTDISHVDLINFYKAFKPTDSLLELLKLTSLQIPNKNEKLSDKPKSREFVKSMEKLRLQEKENEYQRLVNPAPQYSTLYENSAAPDITPAMASKELKNQITTIVNILISVASVAYAIWYWTESSWKLPDSYRILLCLFFALLVLVAEVVVYLGYLNKIEEARKTERSKKEVKKVIRTVELGPKNKIE</sequence>